<name>A0A558G7T7_HALVO</name>
<protein>
    <submittedName>
        <fullName evidence="1">Uncharacterized protein</fullName>
    </submittedName>
</protein>
<organism evidence="1 2">
    <name type="scientific">Haloferax volcanii</name>
    <name type="common">Halobacterium volcanii</name>
    <dbReference type="NCBI Taxonomy" id="2246"/>
    <lineage>
        <taxon>Archaea</taxon>
        <taxon>Methanobacteriati</taxon>
        <taxon>Methanobacteriota</taxon>
        <taxon>Stenosarchaea group</taxon>
        <taxon>Halobacteria</taxon>
        <taxon>Halobacteriales</taxon>
        <taxon>Haloferacaceae</taxon>
        <taxon>Haloferax</taxon>
    </lineage>
</organism>
<dbReference type="AlphaFoldDB" id="A0A558G7T7"/>
<accession>A0A558G7T7</accession>
<dbReference type="Proteomes" id="UP000320212">
    <property type="component" value="Unassembled WGS sequence"/>
</dbReference>
<proteinExistence type="predicted"/>
<dbReference type="EMBL" id="VMTR01000145">
    <property type="protein sequence ID" value="TVT93786.1"/>
    <property type="molecule type" value="Genomic_DNA"/>
</dbReference>
<comment type="caution">
    <text evidence="1">The sequence shown here is derived from an EMBL/GenBank/DDBJ whole genome shotgun (WGS) entry which is preliminary data.</text>
</comment>
<gene>
    <name evidence="1" type="ORF">FQA18_15440</name>
</gene>
<evidence type="ECO:0000313" key="1">
    <source>
        <dbReference type="EMBL" id="TVT93786.1"/>
    </source>
</evidence>
<evidence type="ECO:0000313" key="2">
    <source>
        <dbReference type="Proteomes" id="UP000320212"/>
    </source>
</evidence>
<sequence length="64" mass="6895">MVNAARPPAHRVGGVVPAATNRAGECVGTSILRPADWAVRVFVSRQQHVHKRDFQAFQTVCAGV</sequence>
<reference evidence="1 2" key="1">
    <citation type="submission" date="2019-07" db="EMBL/GenBank/DDBJ databases">
        <title>Draft genome sequence of Haloferax volcanii SS0101, isolated from salt farm in Samut Sakhon, Thailand.</title>
        <authorList>
            <person name="Wanthongcharoen S."/>
            <person name="Yamprayoonswat W."/>
            <person name="Ruangsuj P."/>
            <person name="Thongpramul N."/>
            <person name="Jumpathong W."/>
            <person name="Sittihan S."/>
            <person name="Kanjanavas P."/>
            <person name="Yasawong M."/>
        </authorList>
    </citation>
    <scope>NUCLEOTIDE SEQUENCE [LARGE SCALE GENOMIC DNA]</scope>
    <source>
        <strain evidence="1 2">SS0101</strain>
    </source>
</reference>